<protein>
    <submittedName>
        <fullName evidence="1">Uncharacterized protein</fullName>
    </submittedName>
</protein>
<sequence>MPETYGPQARAALMQLMLEDRAIEHKEMADRFKIKLPPKERGPLNDDELMATSKEGRRLVHEITDKGVEWCMNDLVGGEPPSPSGPLARAHAEMLRRVIGFLHRRGLLSEAVRSGDLESLIRAAYADLATAPEDWIRLARVRPRLNGAGKNEVDDVLLEMMKTGTVHLAPDSNTKMLTAEDRASAVRIGGEDLHLIAIEESS</sequence>
<proteinExistence type="predicted"/>
<dbReference type="EMBL" id="FNET01000023">
    <property type="protein sequence ID" value="SDM56851.1"/>
    <property type="molecule type" value="Genomic_DNA"/>
</dbReference>
<name>A0A1G9UA95_9PSEU</name>
<reference evidence="2" key="1">
    <citation type="submission" date="2016-10" db="EMBL/GenBank/DDBJ databases">
        <authorList>
            <person name="Varghese N."/>
            <person name="Submissions S."/>
        </authorList>
    </citation>
    <scope>NUCLEOTIDE SEQUENCE [LARGE SCALE GENOMIC DNA]</scope>
    <source>
        <strain evidence="2">DSM 44796</strain>
    </source>
</reference>
<organism evidence="1 2">
    <name type="scientific">Lentzea albidocapillata subsp. violacea</name>
    <dbReference type="NCBI Taxonomy" id="128104"/>
    <lineage>
        <taxon>Bacteria</taxon>
        <taxon>Bacillati</taxon>
        <taxon>Actinomycetota</taxon>
        <taxon>Actinomycetes</taxon>
        <taxon>Pseudonocardiales</taxon>
        <taxon>Pseudonocardiaceae</taxon>
        <taxon>Lentzea</taxon>
    </lineage>
</organism>
<dbReference type="RefSeq" id="WP_090013106.1">
    <property type="nucleotide sequence ID" value="NZ_FNET01000023.1"/>
</dbReference>
<accession>A0A1G9UA95</accession>
<dbReference type="Proteomes" id="UP000199682">
    <property type="component" value="Unassembled WGS sequence"/>
</dbReference>
<gene>
    <name evidence="1" type="ORF">SAMN04488074_123105</name>
</gene>
<evidence type="ECO:0000313" key="2">
    <source>
        <dbReference type="Proteomes" id="UP000199682"/>
    </source>
</evidence>
<evidence type="ECO:0000313" key="1">
    <source>
        <dbReference type="EMBL" id="SDM56851.1"/>
    </source>
</evidence>
<dbReference type="AlphaFoldDB" id="A0A1G9UA95"/>